<dbReference type="RefSeq" id="WP_123824480.1">
    <property type="nucleotide sequence ID" value="NZ_RKMF01000003.1"/>
</dbReference>
<evidence type="ECO:0000256" key="6">
    <source>
        <dbReference type="ARBA" id="ARBA00023303"/>
    </source>
</evidence>
<keyword evidence="10" id="KW-0915">Sodium</keyword>
<dbReference type="PANTHER" id="PTHR28259">
    <property type="entry name" value="FLUORIDE EXPORT PROTEIN 1-RELATED"/>
    <property type="match status" value="1"/>
</dbReference>
<gene>
    <name evidence="10" type="primary">fluC</name>
    <name evidence="10" type="synonym">crcB</name>
    <name evidence="11" type="ORF">EDL96_03795</name>
</gene>
<keyword evidence="3 10" id="KW-0812">Transmembrane</keyword>
<keyword evidence="10" id="KW-0406">Ion transport</keyword>
<comment type="caution">
    <text evidence="11">The sequence shown here is derived from an EMBL/GenBank/DDBJ whole genome shotgun (WGS) entry which is preliminary data.</text>
</comment>
<keyword evidence="4 10" id="KW-1133">Transmembrane helix</keyword>
<feature type="binding site" evidence="10">
    <location>
        <position position="87"/>
    </location>
    <ligand>
        <name>Na(+)</name>
        <dbReference type="ChEBI" id="CHEBI:29101"/>
        <note>structural</note>
    </ligand>
</feature>
<keyword evidence="6 10" id="KW-0407">Ion channel</keyword>
<comment type="function">
    <text evidence="9 10">Fluoride-specific ion channel. Important for reducing fluoride concentration in the cell, thus reducing its toxicity.</text>
</comment>
<name>A0A3N4AE38_9MICC</name>
<evidence type="ECO:0000256" key="2">
    <source>
        <dbReference type="ARBA" id="ARBA00022475"/>
    </source>
</evidence>
<evidence type="ECO:0000256" key="10">
    <source>
        <dbReference type="HAMAP-Rule" id="MF_00454"/>
    </source>
</evidence>
<dbReference type="GO" id="GO:0140114">
    <property type="term" value="P:cellular detoxification of fluoride"/>
    <property type="evidence" value="ECO:0007669"/>
    <property type="project" value="UniProtKB-UniRule"/>
</dbReference>
<dbReference type="AlphaFoldDB" id="A0A3N4AE38"/>
<dbReference type="InterPro" id="IPR003691">
    <property type="entry name" value="FluC"/>
</dbReference>
<evidence type="ECO:0000256" key="4">
    <source>
        <dbReference type="ARBA" id="ARBA00022989"/>
    </source>
</evidence>
<keyword evidence="5 10" id="KW-0472">Membrane</keyword>
<reference evidence="11 12" key="1">
    <citation type="submission" date="2018-10" db="EMBL/GenBank/DDBJ databases">
        <title>Kocuria sp. M5W7-7, whole genome shotgun sequence.</title>
        <authorList>
            <person name="Tuo L."/>
        </authorList>
    </citation>
    <scope>NUCLEOTIDE SEQUENCE [LARGE SCALE GENOMIC DNA]</scope>
    <source>
        <strain evidence="11 12">M5W7-7</strain>
    </source>
</reference>
<dbReference type="OrthoDB" id="5148600at2"/>
<dbReference type="Proteomes" id="UP000270616">
    <property type="component" value="Unassembled WGS sequence"/>
</dbReference>
<dbReference type="Pfam" id="PF02537">
    <property type="entry name" value="CRCB"/>
    <property type="match status" value="1"/>
</dbReference>
<dbReference type="HAMAP" id="MF_00454">
    <property type="entry name" value="FluC"/>
    <property type="match status" value="1"/>
</dbReference>
<feature type="transmembrane region" description="Helical" evidence="10">
    <location>
        <begin position="73"/>
        <end position="94"/>
    </location>
</feature>
<comment type="catalytic activity">
    <reaction evidence="8">
        <text>fluoride(in) = fluoride(out)</text>
        <dbReference type="Rhea" id="RHEA:76159"/>
        <dbReference type="ChEBI" id="CHEBI:17051"/>
    </reaction>
    <physiologicalReaction direction="left-to-right" evidence="8">
        <dbReference type="Rhea" id="RHEA:76160"/>
    </physiologicalReaction>
</comment>
<evidence type="ECO:0000256" key="3">
    <source>
        <dbReference type="ARBA" id="ARBA00022692"/>
    </source>
</evidence>
<evidence type="ECO:0000256" key="8">
    <source>
        <dbReference type="ARBA" id="ARBA00035585"/>
    </source>
</evidence>
<evidence type="ECO:0000313" key="12">
    <source>
        <dbReference type="Proteomes" id="UP000270616"/>
    </source>
</evidence>
<evidence type="ECO:0000256" key="5">
    <source>
        <dbReference type="ARBA" id="ARBA00023136"/>
    </source>
</evidence>
<feature type="transmembrane region" description="Helical" evidence="10">
    <location>
        <begin position="106"/>
        <end position="133"/>
    </location>
</feature>
<keyword evidence="10" id="KW-0813">Transport</keyword>
<evidence type="ECO:0000313" key="11">
    <source>
        <dbReference type="EMBL" id="ROZ64375.1"/>
    </source>
</evidence>
<accession>A0A3N4AE38</accession>
<proteinExistence type="inferred from homology"/>
<feature type="binding site" evidence="10">
    <location>
        <position position="84"/>
    </location>
    <ligand>
        <name>Na(+)</name>
        <dbReference type="ChEBI" id="CHEBI:29101"/>
        <note>structural</note>
    </ligand>
</feature>
<dbReference type="PANTHER" id="PTHR28259:SF1">
    <property type="entry name" value="FLUORIDE EXPORT PROTEIN 1-RELATED"/>
    <property type="match status" value="1"/>
</dbReference>
<dbReference type="GO" id="GO:0005886">
    <property type="term" value="C:plasma membrane"/>
    <property type="evidence" value="ECO:0007669"/>
    <property type="project" value="UniProtKB-SubCell"/>
</dbReference>
<sequence length="134" mass="13494">MTPILVSAVAGGVGAAARFVLDGEIRVRWRGGVPLSTLLINVLGSLVLGLAVGLAVGLAAPSSGSFTVPADPGPWVLVAVGFCGGFTTFSTAMFETLQLLYERQPWAALAYLWGTAVAAVVAVGLGLAAGLILV</sequence>
<protein>
    <recommendedName>
        <fullName evidence="10">Fluoride-specific ion channel FluC</fullName>
    </recommendedName>
</protein>
<comment type="similarity">
    <text evidence="7 10">Belongs to the fluoride channel Fluc/FEX (TC 1.A.43) family.</text>
</comment>
<dbReference type="GO" id="GO:0062054">
    <property type="term" value="F:fluoride channel activity"/>
    <property type="evidence" value="ECO:0007669"/>
    <property type="project" value="UniProtKB-UniRule"/>
</dbReference>
<evidence type="ECO:0000256" key="1">
    <source>
        <dbReference type="ARBA" id="ARBA00004651"/>
    </source>
</evidence>
<evidence type="ECO:0000256" key="7">
    <source>
        <dbReference type="ARBA" id="ARBA00035120"/>
    </source>
</evidence>
<keyword evidence="10" id="KW-0479">Metal-binding</keyword>
<keyword evidence="2 10" id="KW-1003">Cell membrane</keyword>
<dbReference type="EMBL" id="RKMF01000003">
    <property type="protein sequence ID" value="ROZ64375.1"/>
    <property type="molecule type" value="Genomic_DNA"/>
</dbReference>
<feature type="transmembrane region" description="Helical" evidence="10">
    <location>
        <begin position="40"/>
        <end position="61"/>
    </location>
</feature>
<evidence type="ECO:0000256" key="9">
    <source>
        <dbReference type="ARBA" id="ARBA00049940"/>
    </source>
</evidence>
<comment type="activity regulation">
    <text evidence="10">Na(+) is not transported, but it plays an essential structural role and its presence is essential for fluoride channel function.</text>
</comment>
<organism evidence="11 12">
    <name type="scientific">Kocuria soli</name>
    <dbReference type="NCBI Taxonomy" id="2485125"/>
    <lineage>
        <taxon>Bacteria</taxon>
        <taxon>Bacillati</taxon>
        <taxon>Actinomycetota</taxon>
        <taxon>Actinomycetes</taxon>
        <taxon>Micrococcales</taxon>
        <taxon>Micrococcaceae</taxon>
        <taxon>Kocuria</taxon>
    </lineage>
</organism>
<comment type="subcellular location">
    <subcellularLocation>
        <location evidence="1 10">Cell membrane</location>
        <topology evidence="1 10">Multi-pass membrane protein</topology>
    </subcellularLocation>
</comment>
<dbReference type="GO" id="GO:0046872">
    <property type="term" value="F:metal ion binding"/>
    <property type="evidence" value="ECO:0007669"/>
    <property type="project" value="UniProtKB-KW"/>
</dbReference>
<keyword evidence="12" id="KW-1185">Reference proteome</keyword>